<dbReference type="RefSeq" id="XP_014564944.1">
    <property type="nucleotide sequence ID" value="XM_014709458.1"/>
</dbReference>
<dbReference type="eggNOG" id="KOG2878">
    <property type="taxonomic scope" value="Eukaryota"/>
</dbReference>
<reference evidence="1 2" key="1">
    <citation type="journal article" date="2011" name="J. Gen. Appl. Microbiol.">
        <title>Draft genome sequencing of the enigmatic basidiomycete Mixia osmundae.</title>
        <authorList>
            <person name="Nishida H."/>
            <person name="Nagatsuka Y."/>
            <person name="Sugiyama J."/>
        </authorList>
    </citation>
    <scope>NUCLEOTIDE SEQUENCE [LARGE SCALE GENOMIC DNA]</scope>
    <source>
        <strain evidence="2">CBS 9802 / IAM 14324 / JCM 22182 / KY 12970</strain>
    </source>
</reference>
<dbReference type="FunCoup" id="G7DUM5">
    <property type="interactions" value="352"/>
</dbReference>
<sequence length="257" mass="28553">MQGGQGSGKTTLCAQLERTLSSPPHSLRVATLSLDDLYLPREQLDALARRSRNPLLSGRGQAGTHDLSLARQILDQVKNGADSLELPLFDKSLHSGKGDRSASARHVSGPLDIFVLEGWSMGFAPLSEGELQSRYNEANAERSYYKRYAIEHLRELNHNLSQAADAIYPYFHAFVQLRASKLDDIFLWRIEQEHSLLAAKGAGMSDEQVKLFVERYMPGYELWSGGITSGRHAAVWRGRGIALLLDAQRSVLSTESF</sequence>
<evidence type="ECO:0000313" key="2">
    <source>
        <dbReference type="Proteomes" id="UP000009131"/>
    </source>
</evidence>
<dbReference type="EMBL" id="BABT02000029">
    <property type="protein sequence ID" value="GAA94285.1"/>
    <property type="molecule type" value="Genomic_DNA"/>
</dbReference>
<evidence type="ECO:0008006" key="3">
    <source>
        <dbReference type="Google" id="ProtNLM"/>
    </source>
</evidence>
<organism evidence="1 2">
    <name type="scientific">Mixia osmundae (strain CBS 9802 / IAM 14324 / JCM 22182 / KY 12970)</name>
    <dbReference type="NCBI Taxonomy" id="764103"/>
    <lineage>
        <taxon>Eukaryota</taxon>
        <taxon>Fungi</taxon>
        <taxon>Dikarya</taxon>
        <taxon>Basidiomycota</taxon>
        <taxon>Pucciniomycotina</taxon>
        <taxon>Mixiomycetes</taxon>
        <taxon>Mixiales</taxon>
        <taxon>Mixiaceae</taxon>
        <taxon>Mixia</taxon>
    </lineage>
</organism>
<dbReference type="Gene3D" id="3.40.50.300">
    <property type="entry name" value="P-loop containing nucleotide triphosphate hydrolases"/>
    <property type="match status" value="1"/>
</dbReference>
<reference evidence="1 2" key="2">
    <citation type="journal article" date="2012" name="Open Biol.">
        <title>Characteristics of nucleosomes and linker DNA regions on the genome of the basidiomycete Mixia osmundae revealed by mono- and dinucleosome mapping.</title>
        <authorList>
            <person name="Nishida H."/>
            <person name="Kondo S."/>
            <person name="Matsumoto T."/>
            <person name="Suzuki Y."/>
            <person name="Yoshikawa H."/>
            <person name="Taylor T.D."/>
            <person name="Sugiyama J."/>
        </authorList>
    </citation>
    <scope>NUCLEOTIDE SEQUENCE [LARGE SCALE GENOMIC DNA]</scope>
    <source>
        <strain evidence="2">CBS 9802 / IAM 14324 / JCM 22182 / KY 12970</strain>
    </source>
</reference>
<accession>G7DUM5</accession>
<dbReference type="InterPro" id="IPR027417">
    <property type="entry name" value="P-loop_NTPase"/>
</dbReference>
<dbReference type="InParanoid" id="G7DUM5"/>
<dbReference type="Proteomes" id="UP000009131">
    <property type="component" value="Unassembled WGS sequence"/>
</dbReference>
<name>G7DUM5_MIXOS</name>
<comment type="caution">
    <text evidence="1">The sequence shown here is derived from an EMBL/GenBank/DDBJ whole genome shotgun (WGS) entry which is preliminary data.</text>
</comment>
<gene>
    <name evidence="1" type="primary">Mo00934</name>
    <name evidence="1" type="ORF">E5Q_00934</name>
</gene>
<protein>
    <recommendedName>
        <fullName evidence="3">Phosphoribulokinase/uridine kinase domain-containing protein</fullName>
    </recommendedName>
</protein>
<evidence type="ECO:0000313" key="1">
    <source>
        <dbReference type="EMBL" id="GAA94285.1"/>
    </source>
</evidence>
<dbReference type="OMA" id="FWRSLHP"/>
<dbReference type="PANTHER" id="PTHR10285">
    <property type="entry name" value="URIDINE KINASE"/>
    <property type="match status" value="1"/>
</dbReference>
<dbReference type="HOGENOM" id="CLU_056986_1_0_1"/>
<keyword evidence="2" id="KW-1185">Reference proteome</keyword>
<proteinExistence type="predicted"/>
<dbReference type="STRING" id="764103.G7DUM5"/>
<dbReference type="AlphaFoldDB" id="G7DUM5"/>
<dbReference type="OrthoDB" id="347435at2759"/>
<dbReference type="SUPFAM" id="SSF52540">
    <property type="entry name" value="P-loop containing nucleoside triphosphate hydrolases"/>
    <property type="match status" value="1"/>
</dbReference>